<keyword evidence="2" id="KW-1185">Reference proteome</keyword>
<gene>
    <name evidence="1" type="ORF">HA46_05535</name>
</gene>
<proteinExistence type="predicted"/>
<evidence type="ECO:0000313" key="2">
    <source>
        <dbReference type="Proteomes" id="UP000193785"/>
    </source>
</evidence>
<sequence>MAISFAEIDSQAANLKKARAVLSILLETMPGNDVNEDYTWLINLAHGTVHDTIKALEAAVDADLNSRGKGAPAKP</sequence>
<reference evidence="1 2" key="1">
    <citation type="journal article" date="2017" name="Antonie Van Leeuwenhoek">
        <title>Phylogenomic resolution of the bacterial genus Pantoea and its relationship with Erwinia and Tatumella.</title>
        <authorList>
            <person name="Palmer M."/>
            <person name="Steenkamp E.T."/>
            <person name="Coetzee M.P."/>
            <person name="Chan W.Y."/>
            <person name="van Zyl E."/>
            <person name="De Maayer P."/>
            <person name="Coutinho T.A."/>
            <person name="Blom J."/>
            <person name="Smits T.H."/>
            <person name="Duffy B."/>
            <person name="Venter S.N."/>
        </authorList>
    </citation>
    <scope>NUCLEOTIDE SEQUENCE [LARGE SCALE GENOMIC DNA]</scope>
    <source>
        <strain evidence="1 2">LMG 5345</strain>
    </source>
</reference>
<dbReference type="Proteomes" id="UP000193785">
    <property type="component" value="Unassembled WGS sequence"/>
</dbReference>
<dbReference type="EMBL" id="MLJJ01000007">
    <property type="protein sequence ID" value="ORN01659.1"/>
    <property type="molecule type" value="Genomic_DNA"/>
</dbReference>
<evidence type="ECO:0000313" key="1">
    <source>
        <dbReference type="EMBL" id="ORN01659.1"/>
    </source>
</evidence>
<name>A0ABX3UV98_9GAMM</name>
<protein>
    <submittedName>
        <fullName evidence="1">Uncharacterized protein</fullName>
    </submittedName>
</protein>
<accession>A0ABX3UV98</accession>
<organism evidence="1 2">
    <name type="scientific">Pantoea septica</name>
    <dbReference type="NCBI Taxonomy" id="472695"/>
    <lineage>
        <taxon>Bacteria</taxon>
        <taxon>Pseudomonadati</taxon>
        <taxon>Pseudomonadota</taxon>
        <taxon>Gammaproteobacteria</taxon>
        <taxon>Enterobacterales</taxon>
        <taxon>Erwiniaceae</taxon>
        <taxon>Pantoea</taxon>
    </lineage>
</organism>
<dbReference type="RefSeq" id="WP_084882784.1">
    <property type="nucleotide sequence ID" value="NZ_MLJJ01000007.1"/>
</dbReference>
<comment type="caution">
    <text evidence="1">The sequence shown here is derived from an EMBL/GenBank/DDBJ whole genome shotgun (WGS) entry which is preliminary data.</text>
</comment>